<dbReference type="AlphaFoldDB" id="A0A7S7AIT7"/>
<dbReference type="EMBL" id="CP048659">
    <property type="protein sequence ID" value="QOW47376.1"/>
    <property type="molecule type" value="Genomic_DNA"/>
</dbReference>
<evidence type="ECO:0000313" key="3">
    <source>
        <dbReference type="Proteomes" id="UP000593966"/>
    </source>
</evidence>
<dbReference type="Proteomes" id="UP000593966">
    <property type="component" value="Chromosome"/>
</dbReference>
<keyword evidence="1" id="KW-1133">Transmembrane helix</keyword>
<protein>
    <submittedName>
        <fullName evidence="2">Uncharacterized protein</fullName>
    </submittedName>
</protein>
<proteinExistence type="predicted"/>
<keyword evidence="1" id="KW-0812">Transmembrane</keyword>
<reference evidence="2 3" key="1">
    <citation type="submission" date="2020-02" db="EMBL/GenBank/DDBJ databases">
        <title>Tigecycline-resistant Acinetobacter species from pigs and migratory birds.</title>
        <authorList>
            <person name="Chen C."/>
            <person name="Sun J."/>
            <person name="Liao X.-P."/>
            <person name="Liu Y.-H."/>
        </authorList>
    </citation>
    <scope>NUCLEOTIDE SEQUENCE [LARGE SCALE GENOMIC DNA]</scope>
    <source>
        <strain evidence="2 3">YH12207_T</strain>
    </source>
</reference>
<evidence type="ECO:0000313" key="2">
    <source>
        <dbReference type="EMBL" id="QOW47376.1"/>
    </source>
</evidence>
<dbReference type="RefSeq" id="WP_180045497.1">
    <property type="nucleotide sequence ID" value="NZ_CP048659.1"/>
</dbReference>
<keyword evidence="3" id="KW-1185">Reference proteome</keyword>
<gene>
    <name evidence="2" type="ORF">G0028_16615</name>
</gene>
<organism evidence="2 3">
    <name type="scientific">Acinetobacter piscicola</name>
    <dbReference type="NCBI Taxonomy" id="2006115"/>
    <lineage>
        <taxon>Bacteria</taxon>
        <taxon>Pseudomonadati</taxon>
        <taxon>Pseudomonadota</taxon>
        <taxon>Gammaproteobacteria</taxon>
        <taxon>Moraxellales</taxon>
        <taxon>Moraxellaceae</taxon>
        <taxon>Acinetobacter</taxon>
    </lineage>
</organism>
<evidence type="ECO:0000256" key="1">
    <source>
        <dbReference type="SAM" id="Phobius"/>
    </source>
</evidence>
<keyword evidence="1" id="KW-0472">Membrane</keyword>
<accession>A0A7S7AIT7</accession>
<feature type="transmembrane region" description="Helical" evidence="1">
    <location>
        <begin position="131"/>
        <end position="152"/>
    </location>
</feature>
<feature type="transmembrane region" description="Helical" evidence="1">
    <location>
        <begin position="105"/>
        <end position="125"/>
    </location>
</feature>
<sequence length="209" mass="24811">MDKELILLHGDITSIHEVEQNYIPWFNNRMKIIKRIPVKEYSAKLNNQDVHFVLSDHYISSYNKVEVVAFREKDEDGFLVVALKHNQLLYLNPYLHDRAINPYDAFTIEFWHVLLMMIWGILHVFKQDWTLFGTLTGCFSVLGIVCMISGYSKLQKNFAERKAIREQVLIFFKLPISLEDQIFSKKWRYCDVVGMVDLIRLNDKYMKIK</sequence>
<name>A0A7S7AIT7_9GAMM</name>